<dbReference type="AlphaFoldDB" id="A0A1Y3XZT9"/>
<dbReference type="Proteomes" id="UP000195781">
    <property type="component" value="Unassembled WGS sequence"/>
</dbReference>
<dbReference type="GO" id="GO:0019752">
    <property type="term" value="P:carboxylic acid metabolic process"/>
    <property type="evidence" value="ECO:0007669"/>
    <property type="project" value="UniProtKB-ARBA"/>
</dbReference>
<comment type="caution">
    <text evidence="2">The sequence shown here is derived from an EMBL/GenBank/DDBJ whole genome shotgun (WGS) entry which is preliminary data.</text>
</comment>
<accession>A0A1Y3XZT9</accession>
<dbReference type="Gene3D" id="3.40.50.720">
    <property type="entry name" value="NAD(P)-binding Rossmann-like Domain"/>
    <property type="match status" value="1"/>
</dbReference>
<dbReference type="PANTHER" id="PTHR13812:SF19">
    <property type="entry name" value="KETIMINE REDUCTASE MU-CRYSTALLIN"/>
    <property type="match status" value="1"/>
</dbReference>
<comment type="similarity">
    <text evidence="1">Belongs to the ornithine cyclodeaminase/mu-crystallin family.</text>
</comment>
<dbReference type="PIRSF" id="PIRSF001439">
    <property type="entry name" value="CryM"/>
    <property type="match status" value="1"/>
</dbReference>
<dbReference type="GO" id="GO:0005737">
    <property type="term" value="C:cytoplasm"/>
    <property type="evidence" value="ECO:0007669"/>
    <property type="project" value="TreeGrafter"/>
</dbReference>
<dbReference type="RefSeq" id="WP_094335415.1">
    <property type="nucleotide sequence ID" value="NZ_NFIE01000009.1"/>
</dbReference>
<evidence type="ECO:0000256" key="1">
    <source>
        <dbReference type="ARBA" id="ARBA00008903"/>
    </source>
</evidence>
<dbReference type="InterPro" id="IPR036291">
    <property type="entry name" value="NAD(P)-bd_dom_sf"/>
</dbReference>
<dbReference type="FunFam" id="3.40.50.720:FF:000311">
    <property type="entry name" value="Ornithine cyclodeaminase"/>
    <property type="match status" value="1"/>
</dbReference>
<dbReference type="GO" id="GO:0016491">
    <property type="term" value="F:oxidoreductase activity"/>
    <property type="evidence" value="ECO:0007669"/>
    <property type="project" value="UniProtKB-ARBA"/>
</dbReference>
<dbReference type="Pfam" id="PF02423">
    <property type="entry name" value="OCD_Mu_crystall"/>
    <property type="match status" value="1"/>
</dbReference>
<name>A0A1Y3XZT9_9ACTN</name>
<dbReference type="EMBL" id="NFIE01000009">
    <property type="protein sequence ID" value="OUN88757.1"/>
    <property type="molecule type" value="Genomic_DNA"/>
</dbReference>
<dbReference type="Gene3D" id="3.30.1780.10">
    <property type="entry name" value="ornithine cyclodeaminase, domain 1"/>
    <property type="match status" value="1"/>
</dbReference>
<dbReference type="SUPFAM" id="SSF51735">
    <property type="entry name" value="NAD(P)-binding Rossmann-fold domains"/>
    <property type="match status" value="1"/>
</dbReference>
<dbReference type="OrthoDB" id="7209364at2"/>
<keyword evidence="3" id="KW-1185">Reference proteome</keyword>
<evidence type="ECO:0000313" key="2">
    <source>
        <dbReference type="EMBL" id="OUN88757.1"/>
    </source>
</evidence>
<dbReference type="PANTHER" id="PTHR13812">
    <property type="entry name" value="KETIMINE REDUCTASE MU-CRYSTALLIN"/>
    <property type="match status" value="1"/>
</dbReference>
<dbReference type="InterPro" id="IPR023401">
    <property type="entry name" value="ODC_N"/>
</dbReference>
<sequence length="343" mass="36090">MGKMVVLSAKEVERVLAIDDVIKAVEGAYEQKALGKGIAWPMVYEQFEPDVADMDIRSGELMASGLFGLKLTAWFSKNPERGLPDIYGTTLLCDDTTGEPLCLLNASAVTGLRTGAAGALGVKWLARADAKNLLVAGAGHMSAFEVAATLAACPNITHVEVWEPRSSEAPEARVEAIRETVARVLSACTEPRLADTYEIVAVADGEAAARRADAIITVTPATTPIIQDAWVQPGTHISSVGADMPGKQELASALVARARIFADDRAQAVSSGEFEIPVREGAITPDDIAGELGEVIAGMVAGRENDEQITVFDTSGIAVQDLASSKIAYDRAVEAGLGQTVEL</sequence>
<organism evidence="2 3">
    <name type="scientific">[Collinsella] massiliensis</name>
    <dbReference type="NCBI Taxonomy" id="1232426"/>
    <lineage>
        <taxon>Bacteria</taxon>
        <taxon>Bacillati</taxon>
        <taxon>Actinomycetota</taxon>
        <taxon>Coriobacteriia</taxon>
        <taxon>Coriobacteriales</taxon>
        <taxon>Coriobacteriaceae</taxon>
        <taxon>Enorma</taxon>
    </lineage>
</organism>
<reference evidence="3" key="1">
    <citation type="submission" date="2017-04" db="EMBL/GenBank/DDBJ databases">
        <title>Function of individual gut microbiota members based on whole genome sequencing of pure cultures obtained from chicken caecum.</title>
        <authorList>
            <person name="Medvecky M."/>
            <person name="Cejkova D."/>
            <person name="Polansky O."/>
            <person name="Karasova D."/>
            <person name="Kubasova T."/>
            <person name="Cizek A."/>
            <person name="Rychlik I."/>
        </authorList>
    </citation>
    <scope>NUCLEOTIDE SEQUENCE [LARGE SCALE GENOMIC DNA]</scope>
    <source>
        <strain evidence="3">An5</strain>
    </source>
</reference>
<gene>
    <name evidence="2" type="ORF">B5G02_05075</name>
</gene>
<protein>
    <submittedName>
        <fullName evidence="2">Ornithine cyclodeaminase</fullName>
    </submittedName>
</protein>
<proteinExistence type="inferred from homology"/>
<dbReference type="InterPro" id="IPR003462">
    <property type="entry name" value="ODC_Mu_crystall"/>
</dbReference>
<evidence type="ECO:0000313" key="3">
    <source>
        <dbReference type="Proteomes" id="UP000195781"/>
    </source>
</evidence>